<evidence type="ECO:0000313" key="1">
    <source>
        <dbReference type="EMBL" id="CAG6479495.1"/>
    </source>
</evidence>
<sequence length="107" mass="12267">MRLSNRSCSVTLTDDHPASHLYRTAEGVKLAWLKGTCGSKELPNFHTIRSTPRTFPSSETMFPLKSLQITTEWHWSLLLRTSSSFWPAFPEQVTRVEVPPVKRNQKP</sequence>
<reference evidence="1" key="1">
    <citation type="submission" date="2021-05" db="EMBL/GenBank/DDBJ databases">
        <authorList>
            <person name="Alioto T."/>
            <person name="Alioto T."/>
            <person name="Gomez Garrido J."/>
        </authorList>
    </citation>
    <scope>NUCLEOTIDE SEQUENCE</scope>
</reference>
<proteinExistence type="predicted"/>
<dbReference type="AlphaFoldDB" id="A0A8D8BQP8"/>
<protein>
    <submittedName>
        <fullName evidence="1">(northern house mosquito) hypothetical protein</fullName>
    </submittedName>
</protein>
<accession>A0A8D8BQP8</accession>
<name>A0A8D8BQP8_CULPI</name>
<dbReference type="EMBL" id="HBUE01085450">
    <property type="protein sequence ID" value="CAG6479495.1"/>
    <property type="molecule type" value="Transcribed_RNA"/>
</dbReference>
<organism evidence="1">
    <name type="scientific">Culex pipiens</name>
    <name type="common">House mosquito</name>
    <dbReference type="NCBI Taxonomy" id="7175"/>
    <lineage>
        <taxon>Eukaryota</taxon>
        <taxon>Metazoa</taxon>
        <taxon>Ecdysozoa</taxon>
        <taxon>Arthropoda</taxon>
        <taxon>Hexapoda</taxon>
        <taxon>Insecta</taxon>
        <taxon>Pterygota</taxon>
        <taxon>Neoptera</taxon>
        <taxon>Endopterygota</taxon>
        <taxon>Diptera</taxon>
        <taxon>Nematocera</taxon>
        <taxon>Culicoidea</taxon>
        <taxon>Culicidae</taxon>
        <taxon>Culicinae</taxon>
        <taxon>Culicini</taxon>
        <taxon>Culex</taxon>
        <taxon>Culex</taxon>
    </lineage>
</organism>